<reference evidence="1" key="1">
    <citation type="submission" date="2018-02" db="EMBL/GenBank/DDBJ databases">
        <title>Rhizophora mucronata_Transcriptome.</title>
        <authorList>
            <person name="Meera S.P."/>
            <person name="Sreeshan A."/>
            <person name="Augustine A."/>
        </authorList>
    </citation>
    <scope>NUCLEOTIDE SEQUENCE</scope>
    <source>
        <tissue evidence="1">Leaf</tissue>
    </source>
</reference>
<protein>
    <submittedName>
        <fullName evidence="1">Uncharacterized protein</fullName>
    </submittedName>
</protein>
<proteinExistence type="predicted"/>
<dbReference type="EMBL" id="GGEC01072827">
    <property type="protein sequence ID" value="MBX53311.1"/>
    <property type="molecule type" value="Transcribed_RNA"/>
</dbReference>
<accession>A0A2P2PF48</accession>
<name>A0A2P2PF48_RHIMU</name>
<evidence type="ECO:0000313" key="1">
    <source>
        <dbReference type="EMBL" id="MBX53311.1"/>
    </source>
</evidence>
<organism evidence="1">
    <name type="scientific">Rhizophora mucronata</name>
    <name type="common">Asiatic mangrove</name>
    <dbReference type="NCBI Taxonomy" id="61149"/>
    <lineage>
        <taxon>Eukaryota</taxon>
        <taxon>Viridiplantae</taxon>
        <taxon>Streptophyta</taxon>
        <taxon>Embryophyta</taxon>
        <taxon>Tracheophyta</taxon>
        <taxon>Spermatophyta</taxon>
        <taxon>Magnoliopsida</taxon>
        <taxon>eudicotyledons</taxon>
        <taxon>Gunneridae</taxon>
        <taxon>Pentapetalae</taxon>
        <taxon>rosids</taxon>
        <taxon>fabids</taxon>
        <taxon>Malpighiales</taxon>
        <taxon>Rhizophoraceae</taxon>
        <taxon>Rhizophora</taxon>
    </lineage>
</organism>
<sequence>MSRYRMQQVAWRMTLVACLI</sequence>
<dbReference type="AlphaFoldDB" id="A0A2P2PF48"/>